<accession>A0A4Q9PK08</accession>
<evidence type="ECO:0000256" key="2">
    <source>
        <dbReference type="ARBA" id="ARBA00022771"/>
    </source>
</evidence>
<gene>
    <name evidence="5" type="ORF">BD310DRAFT_988055</name>
</gene>
<name>A0A4Q9PK08_9APHY</name>
<feature type="compositionally biased region" description="Pro residues" evidence="4">
    <location>
        <begin position="1290"/>
        <end position="1301"/>
    </location>
</feature>
<dbReference type="Gene3D" id="1.20.1270.70">
    <property type="entry name" value="Designed single chain three-helix bundle"/>
    <property type="match status" value="1"/>
</dbReference>
<evidence type="ECO:0000256" key="1">
    <source>
        <dbReference type="ARBA" id="ARBA00022723"/>
    </source>
</evidence>
<evidence type="ECO:0000256" key="4">
    <source>
        <dbReference type="SAM" id="MobiDB-lite"/>
    </source>
</evidence>
<dbReference type="Proteomes" id="UP000292082">
    <property type="component" value="Unassembled WGS sequence"/>
</dbReference>
<feature type="region of interest" description="Disordered" evidence="4">
    <location>
        <begin position="1260"/>
        <end position="1301"/>
    </location>
</feature>
<evidence type="ECO:0000256" key="3">
    <source>
        <dbReference type="ARBA" id="ARBA00022833"/>
    </source>
</evidence>
<evidence type="ECO:0000313" key="6">
    <source>
        <dbReference type="Proteomes" id="UP000292082"/>
    </source>
</evidence>
<proteinExistence type="predicted"/>
<dbReference type="SUPFAM" id="SSF57850">
    <property type="entry name" value="RING/U-box"/>
    <property type="match status" value="1"/>
</dbReference>
<feature type="compositionally biased region" description="Basic and acidic residues" evidence="4">
    <location>
        <begin position="56"/>
        <end position="77"/>
    </location>
</feature>
<keyword evidence="6" id="KW-1185">Reference proteome</keyword>
<protein>
    <submittedName>
        <fullName evidence="5">Uncharacterized protein</fullName>
    </submittedName>
</protein>
<keyword evidence="3" id="KW-0862">Zinc</keyword>
<evidence type="ECO:0000313" key="5">
    <source>
        <dbReference type="EMBL" id="TBU54442.1"/>
    </source>
</evidence>
<keyword evidence="2" id="KW-0863">Zinc-finger</keyword>
<feature type="compositionally biased region" description="Polar residues" evidence="4">
    <location>
        <begin position="1260"/>
        <end position="1284"/>
    </location>
</feature>
<dbReference type="GO" id="GO:0008270">
    <property type="term" value="F:zinc ion binding"/>
    <property type="evidence" value="ECO:0007669"/>
    <property type="project" value="UniProtKB-KW"/>
</dbReference>
<feature type="region of interest" description="Disordered" evidence="4">
    <location>
        <begin position="48"/>
        <end position="77"/>
    </location>
</feature>
<sequence length="1301" mass="149987">MAAYRPLPTPRAETKQAYHLRGSVAVGARPVPSPALSTGISPTYDLLDGYSEPDSADIKEGPGNEAQPKEMDNPEHRQTWKQIGDTHDGLIAQHKESNHVWEGSVAVVATPDFSWNSSNSSNGVQGIANNTNAFFDRMPMLMKVLDSIARVHPFTGVAILTFKVVYQLELKRRDNNKKVLAVYGEMSDMMAALVQLHTIKSEDEVGPDGVSIKGRMEHLLERTATDIRECANTCDTYLKKKPIVKILTCPSWDTILCNLSAAFHKRRAEFEFALSMHTGLDIEANAKLDEIEGTAQQTQDRLDDMLAYFHTALSPEYEDIAARVRGRGGLQAVMDNGRFLRELIHEFRGDVDGTLDIRGRQDVAFDMEELKLELREDIELAVERNAQTFSRKFEMQRQQIVNELARVVHREGDRVINAIPSRPHDRIINPDLYAIWKEMGWRGSTKARHFVLALRDHFREKEEEKKRNDRIDVLRTRKEDGWALEWINVTRLQPIVEAFNDDASNFITVSEANELTNARPRDWSLLHWLAYWAIGWQISATMYRDKINNLFAKMFSLKAHIHPAVRNVVDTYLHSVWTRVSELTSSIEPYYPLEGLREKFQSYIDDEEQRLRERLEAVRYDIDAMDTLSLVTGPGRIEKYVFPILYLLLKKDYEVMCIARQKVISRVELLDAANTVQWVLQAVESRYKDLQDIFRQQKLDPRQQFKGFACGLFEHWRNSEGLWSRNVEFPNVVYNDDGEAQDINSDDILNYPLDNDDWFDPTGYDAPRFSPTEKDMTSKWPLRALLGSWSGFMSKGNLYPCQPMLSIQIHAVDSIRFEATSRTANGTAYHLQGRYISEVDGRICYTFVITYATRFAPLYYRGYLHDKDRTFSGTWGTSPEAANSESKIIKRQGDNHSSLVVGSTADRFAFKRLPAAYMCCRPDPIEFQINRPRALWRYATTIVRELVSMRRFSWTYFERRRDDRKRYIELLIRLNYAELVEEELMELARIRKTLTTADARLYETRYQYELRTTAIHHDVTCDHCENTIVGSRIVCLDCDSNKTLNLCDDPRCRSSEIDVEKRPDLPAPHLPGHAVFKVRTMLHLREFGRMNQAARMALKSARRTFNEVTELLTDEVLQNPALRRQARVKKIAQASLSCIICRKQVSKPCWYCITCEDDVFICLECDKRGSLTVGAHDKLHALVRCQDDIRYGPMSLDQRLELMDQRFTTMEHRFDAMDTRFDGMQSRFTSLEKRVFSMDDKLTRMEEMLGAMFVRSTKAQFTSRRTGSDTSISPAWNGFSSRTPQAAKPYPRPLPIPSPSP</sequence>
<keyword evidence="1" id="KW-0479">Metal-binding</keyword>
<organism evidence="5 6">
    <name type="scientific">Dichomitus squalens</name>
    <dbReference type="NCBI Taxonomy" id="114155"/>
    <lineage>
        <taxon>Eukaryota</taxon>
        <taxon>Fungi</taxon>
        <taxon>Dikarya</taxon>
        <taxon>Basidiomycota</taxon>
        <taxon>Agaricomycotina</taxon>
        <taxon>Agaricomycetes</taxon>
        <taxon>Polyporales</taxon>
        <taxon>Polyporaceae</taxon>
        <taxon>Dichomitus</taxon>
    </lineage>
</organism>
<dbReference type="InterPro" id="IPR043145">
    <property type="entry name" value="Znf_ZZ_sf"/>
</dbReference>
<reference evidence="5 6" key="1">
    <citation type="submission" date="2019-01" db="EMBL/GenBank/DDBJ databases">
        <title>Draft genome sequences of three monokaryotic isolates of the white-rot basidiomycete fungus Dichomitus squalens.</title>
        <authorList>
            <consortium name="DOE Joint Genome Institute"/>
            <person name="Lopez S.C."/>
            <person name="Andreopoulos B."/>
            <person name="Pangilinan J."/>
            <person name="Lipzen A."/>
            <person name="Riley R."/>
            <person name="Ahrendt S."/>
            <person name="Ng V."/>
            <person name="Barry K."/>
            <person name="Daum C."/>
            <person name="Grigoriev I.V."/>
            <person name="Hilden K.S."/>
            <person name="Makela M.R."/>
            <person name="de Vries R.P."/>
        </authorList>
    </citation>
    <scope>NUCLEOTIDE SEQUENCE [LARGE SCALE GENOMIC DNA]</scope>
    <source>
        <strain evidence="5 6">CBS 464.89</strain>
    </source>
</reference>
<dbReference type="Gene3D" id="3.30.60.90">
    <property type="match status" value="1"/>
</dbReference>
<dbReference type="EMBL" id="ML145189">
    <property type="protein sequence ID" value="TBU54442.1"/>
    <property type="molecule type" value="Genomic_DNA"/>
</dbReference>